<dbReference type="InterPro" id="IPR002181">
    <property type="entry name" value="Fibrinogen_a/b/g_C_dom"/>
</dbReference>
<dbReference type="SMART" id="SM00186">
    <property type="entry name" value="FBG"/>
    <property type="match status" value="1"/>
</dbReference>
<dbReference type="PANTHER" id="PTHR47221:SF6">
    <property type="entry name" value="FIBRINOGEN ALPHA CHAIN"/>
    <property type="match status" value="1"/>
</dbReference>
<feature type="region of interest" description="Disordered" evidence="7">
    <location>
        <begin position="437"/>
        <end position="459"/>
    </location>
</feature>
<comment type="subcellular location">
    <subcellularLocation>
        <location evidence="1">Secreted</location>
    </subcellularLocation>
</comment>
<keyword evidence="5" id="KW-1015">Disulfide bond</keyword>
<evidence type="ECO:0000256" key="3">
    <source>
        <dbReference type="ARBA" id="ARBA00022729"/>
    </source>
</evidence>
<evidence type="ECO:0000259" key="8">
    <source>
        <dbReference type="PROSITE" id="PS51406"/>
    </source>
</evidence>
<dbReference type="Gene3D" id="3.90.215.10">
    <property type="entry name" value="Gamma Fibrinogen, chain A, domain 1"/>
    <property type="match status" value="1"/>
</dbReference>
<dbReference type="GO" id="GO:0005576">
    <property type="term" value="C:extracellular region"/>
    <property type="evidence" value="ECO:0007669"/>
    <property type="project" value="UniProtKB-SubCell"/>
</dbReference>
<evidence type="ECO:0000313" key="10">
    <source>
        <dbReference type="Proteomes" id="UP001497623"/>
    </source>
</evidence>
<proteinExistence type="predicted"/>
<evidence type="ECO:0000256" key="6">
    <source>
        <dbReference type="ARBA" id="ARBA00023180"/>
    </source>
</evidence>
<keyword evidence="2" id="KW-0964">Secreted</keyword>
<dbReference type="PROSITE" id="PS51406">
    <property type="entry name" value="FIBRINOGEN_C_2"/>
    <property type="match status" value="1"/>
</dbReference>
<keyword evidence="4" id="KW-0175">Coiled coil</keyword>
<feature type="domain" description="Fibrinogen C-terminal" evidence="8">
    <location>
        <begin position="250"/>
        <end position="484"/>
    </location>
</feature>
<dbReference type="SUPFAM" id="SSF56496">
    <property type="entry name" value="Fibrinogen C-terminal domain-like"/>
    <property type="match status" value="1"/>
</dbReference>
<evidence type="ECO:0000256" key="5">
    <source>
        <dbReference type="ARBA" id="ARBA00023157"/>
    </source>
</evidence>
<comment type="caution">
    <text evidence="9">The sequence shown here is derived from an EMBL/GenBank/DDBJ whole genome shotgun (WGS) entry which is preliminary data.</text>
</comment>
<evidence type="ECO:0000256" key="7">
    <source>
        <dbReference type="SAM" id="MobiDB-lite"/>
    </source>
</evidence>
<feature type="region of interest" description="Disordered" evidence="7">
    <location>
        <begin position="201"/>
        <end position="231"/>
    </location>
</feature>
<dbReference type="InterPro" id="IPR014716">
    <property type="entry name" value="Fibrinogen_a/b/g_C_1"/>
</dbReference>
<dbReference type="InterPro" id="IPR037579">
    <property type="entry name" value="FIB_ANG-like"/>
</dbReference>
<evidence type="ECO:0000256" key="4">
    <source>
        <dbReference type="ARBA" id="ARBA00023054"/>
    </source>
</evidence>
<gene>
    <name evidence="9" type="ORF">MNOR_LOCUS4138</name>
</gene>
<dbReference type="InterPro" id="IPR036056">
    <property type="entry name" value="Fibrinogen-like_C"/>
</dbReference>
<dbReference type="EMBL" id="CAXKWB010001501">
    <property type="protein sequence ID" value="CAL4064512.1"/>
    <property type="molecule type" value="Genomic_DNA"/>
</dbReference>
<reference evidence="9 10" key="1">
    <citation type="submission" date="2024-05" db="EMBL/GenBank/DDBJ databases">
        <authorList>
            <person name="Wallberg A."/>
        </authorList>
    </citation>
    <scope>NUCLEOTIDE SEQUENCE [LARGE SCALE GENOMIC DNA]</scope>
</reference>
<keyword evidence="6" id="KW-0325">Glycoprotein</keyword>
<organism evidence="9 10">
    <name type="scientific">Meganyctiphanes norvegica</name>
    <name type="common">Northern krill</name>
    <name type="synonym">Thysanopoda norvegica</name>
    <dbReference type="NCBI Taxonomy" id="48144"/>
    <lineage>
        <taxon>Eukaryota</taxon>
        <taxon>Metazoa</taxon>
        <taxon>Ecdysozoa</taxon>
        <taxon>Arthropoda</taxon>
        <taxon>Crustacea</taxon>
        <taxon>Multicrustacea</taxon>
        <taxon>Malacostraca</taxon>
        <taxon>Eumalacostraca</taxon>
        <taxon>Eucarida</taxon>
        <taxon>Euphausiacea</taxon>
        <taxon>Euphausiidae</taxon>
        <taxon>Meganyctiphanes</taxon>
    </lineage>
</organism>
<dbReference type="Pfam" id="PF00147">
    <property type="entry name" value="Fibrinogen_C"/>
    <property type="match status" value="1"/>
</dbReference>
<dbReference type="Proteomes" id="UP001497623">
    <property type="component" value="Unassembled WGS sequence"/>
</dbReference>
<evidence type="ECO:0000256" key="2">
    <source>
        <dbReference type="ARBA" id="ARBA00022525"/>
    </source>
</evidence>
<keyword evidence="3" id="KW-0732">Signal</keyword>
<dbReference type="AlphaFoldDB" id="A0AAV2PWK7"/>
<dbReference type="NCBIfam" id="NF040941">
    <property type="entry name" value="GGGWT_bact"/>
    <property type="match status" value="1"/>
</dbReference>
<sequence length="485" mass="54974">MDGGESPDHYHSEDAPPVNENLLAEMSLVIEELRLVAESMKAARQEHSHLELAVAQISTQVRDINDHNVHIKKKVRKMSKALNRSTHHHKVKDSIKLLQRDHQRILHAMGKPLGNLTHHHHNHSMNHSHNLTHNHTGKGLDHVSKAIHGLKNDHFLHPNHHKNNNRSHKHDDDYDVNVTKEIKKKQEAVTATTVPTITPTVKGKHEKIGKDKGTASLDELEVPGNHKNEDLKSNRIPDLVVDPPEVLVEDKAPPLPQDCLEVIQRGNYTSGVYAIQPKGMQPFKVWCDMATNGGGWTIIIARKPPQTEPLSFNRNWDEYKKGFGKPTGEQWIGLEALHQMTQGRKCDLRVNITDFNGDFVWSEWKEFSVSAESESYSLRVARFTSASSAGDALKWHNNMKFSTPDRDNDALLGGHCASKNSAGWWYRGHRGCFQAHPTGRYQKEPENTNGQSKGPNSPPILVWQNWRGNSYFPKELYLMFRPGVN</sequence>
<protein>
    <recommendedName>
        <fullName evidence="8">Fibrinogen C-terminal domain-containing protein</fullName>
    </recommendedName>
</protein>
<accession>A0AAV2PWK7</accession>
<evidence type="ECO:0000256" key="1">
    <source>
        <dbReference type="ARBA" id="ARBA00004613"/>
    </source>
</evidence>
<keyword evidence="10" id="KW-1185">Reference proteome</keyword>
<dbReference type="CDD" id="cd00087">
    <property type="entry name" value="FReD"/>
    <property type="match status" value="1"/>
</dbReference>
<dbReference type="PANTHER" id="PTHR47221">
    <property type="entry name" value="FIBRINOGEN ALPHA CHAIN"/>
    <property type="match status" value="1"/>
</dbReference>
<name>A0AAV2PWK7_MEGNR</name>
<evidence type="ECO:0000313" key="9">
    <source>
        <dbReference type="EMBL" id="CAL4064512.1"/>
    </source>
</evidence>